<dbReference type="InterPro" id="IPR036165">
    <property type="entry name" value="YefM-like_sf"/>
</dbReference>
<accession>A0A953JFQ7</accession>
<dbReference type="Proteomes" id="UP000705867">
    <property type="component" value="Unassembled WGS sequence"/>
</dbReference>
<name>A0A953JFQ7_9BACT</name>
<comment type="function">
    <text evidence="2">Antitoxin component of a type II toxin-antitoxin (TA) system.</text>
</comment>
<dbReference type="EMBL" id="JAIOIV010000100">
    <property type="protein sequence ID" value="MBZ0156966.1"/>
    <property type="molecule type" value="Genomic_DNA"/>
</dbReference>
<evidence type="ECO:0000313" key="4">
    <source>
        <dbReference type="Proteomes" id="UP000705867"/>
    </source>
</evidence>
<evidence type="ECO:0000313" key="3">
    <source>
        <dbReference type="EMBL" id="MBZ0156966.1"/>
    </source>
</evidence>
<comment type="caution">
    <text evidence="3">The sequence shown here is derived from an EMBL/GenBank/DDBJ whole genome shotgun (WGS) entry which is preliminary data.</text>
</comment>
<dbReference type="NCBIfam" id="TIGR01552">
    <property type="entry name" value="phd_fam"/>
    <property type="match status" value="1"/>
</dbReference>
<proteinExistence type="inferred from homology"/>
<reference evidence="3" key="2">
    <citation type="submission" date="2021-08" db="EMBL/GenBank/DDBJ databases">
        <authorList>
            <person name="Dalcin Martins P."/>
        </authorList>
    </citation>
    <scope>NUCLEOTIDE SEQUENCE</scope>
    <source>
        <strain evidence="3">MAG_39</strain>
    </source>
</reference>
<dbReference type="Gene3D" id="3.40.1620.10">
    <property type="entry name" value="YefM-like domain"/>
    <property type="match status" value="1"/>
</dbReference>
<sequence length="97" mass="10668">MSKTLGVAEIKKQFSTVISEVSLKGEHFIIEKKGKPTAALVSIKELEVIEQAGKKEGKKGLLAAIGAWEDFDDLEEVVTHIYEKRGEAQDRSIEGLV</sequence>
<protein>
    <recommendedName>
        <fullName evidence="2">Antitoxin</fullName>
    </recommendedName>
</protein>
<evidence type="ECO:0000256" key="2">
    <source>
        <dbReference type="RuleBase" id="RU362080"/>
    </source>
</evidence>
<comment type="similarity">
    <text evidence="1 2">Belongs to the phD/YefM antitoxin family.</text>
</comment>
<reference evidence="3" key="1">
    <citation type="journal article" date="2021" name="bioRxiv">
        <title>Unraveling nitrogen, sulfur and carbon metabolic pathways and microbial community transcriptional responses to substrate deprivation and toxicity stresses in a bioreactor mimicking anoxic brackish coastal sediment conditions.</title>
        <authorList>
            <person name="Martins P.D."/>
            <person name="Echeveste M.J."/>
            <person name="Arshad A."/>
            <person name="Kurth J."/>
            <person name="Ouboter H."/>
            <person name="Jetten M.S.M."/>
            <person name="Welte C.U."/>
        </authorList>
    </citation>
    <scope>NUCLEOTIDE SEQUENCE</scope>
    <source>
        <strain evidence="3">MAG_39</strain>
    </source>
</reference>
<dbReference type="InterPro" id="IPR006442">
    <property type="entry name" value="Antitoxin_Phd/YefM"/>
</dbReference>
<organism evidence="3 4">
    <name type="scientific">Candidatus Nitrobium versatile</name>
    <dbReference type="NCBI Taxonomy" id="2884831"/>
    <lineage>
        <taxon>Bacteria</taxon>
        <taxon>Pseudomonadati</taxon>
        <taxon>Nitrospirota</taxon>
        <taxon>Nitrospiria</taxon>
        <taxon>Nitrospirales</taxon>
        <taxon>Nitrospiraceae</taxon>
        <taxon>Candidatus Nitrobium</taxon>
    </lineage>
</organism>
<dbReference type="AlphaFoldDB" id="A0A953JFQ7"/>
<dbReference type="Pfam" id="PF02604">
    <property type="entry name" value="PhdYeFM_antitox"/>
    <property type="match status" value="1"/>
</dbReference>
<gene>
    <name evidence="3" type="ORF">K8I29_12250</name>
</gene>
<evidence type="ECO:0000256" key="1">
    <source>
        <dbReference type="ARBA" id="ARBA00009981"/>
    </source>
</evidence>
<dbReference type="SUPFAM" id="SSF143120">
    <property type="entry name" value="YefM-like"/>
    <property type="match status" value="1"/>
</dbReference>